<dbReference type="InterPro" id="IPR051556">
    <property type="entry name" value="N-term/lysine_N-AcTrnsfr"/>
</dbReference>
<dbReference type="PROSITE" id="PS51186">
    <property type="entry name" value="GNAT"/>
    <property type="match status" value="1"/>
</dbReference>
<organism evidence="4 5">
    <name type="scientific">Streptococcus merionis</name>
    <dbReference type="NCBI Taxonomy" id="400065"/>
    <lineage>
        <taxon>Bacteria</taxon>
        <taxon>Bacillati</taxon>
        <taxon>Bacillota</taxon>
        <taxon>Bacilli</taxon>
        <taxon>Lactobacillales</taxon>
        <taxon>Streptococcaceae</taxon>
        <taxon>Streptococcus</taxon>
    </lineage>
</organism>
<dbReference type="AlphaFoldDB" id="A0A239SP16"/>
<reference evidence="4 5" key="1">
    <citation type="submission" date="2017-06" db="EMBL/GenBank/DDBJ databases">
        <authorList>
            <consortium name="Pathogen Informatics"/>
        </authorList>
    </citation>
    <scope>NUCLEOTIDE SEQUENCE [LARGE SCALE GENOMIC DNA]</scope>
    <source>
        <strain evidence="4 5">NCTC13788</strain>
    </source>
</reference>
<dbReference type="PANTHER" id="PTHR42919:SF8">
    <property type="entry name" value="N-ALPHA-ACETYLTRANSFERASE 50"/>
    <property type="match status" value="1"/>
</dbReference>
<evidence type="ECO:0000256" key="2">
    <source>
        <dbReference type="ARBA" id="ARBA00023315"/>
    </source>
</evidence>
<name>A0A239SP16_9STRE</name>
<dbReference type="InterPro" id="IPR000182">
    <property type="entry name" value="GNAT_dom"/>
</dbReference>
<dbReference type="SUPFAM" id="SSF55729">
    <property type="entry name" value="Acyl-CoA N-acyltransferases (Nat)"/>
    <property type="match status" value="1"/>
</dbReference>
<dbReference type="Gene3D" id="3.40.630.30">
    <property type="match status" value="1"/>
</dbReference>
<evidence type="ECO:0000313" key="4">
    <source>
        <dbReference type="EMBL" id="SNU87201.1"/>
    </source>
</evidence>
<dbReference type="CDD" id="cd04301">
    <property type="entry name" value="NAT_SF"/>
    <property type="match status" value="1"/>
</dbReference>
<evidence type="ECO:0000259" key="3">
    <source>
        <dbReference type="PROSITE" id="PS51186"/>
    </source>
</evidence>
<dbReference type="STRING" id="1123308.GCA_000380085_00963"/>
<dbReference type="InterPro" id="IPR016181">
    <property type="entry name" value="Acyl_CoA_acyltransferase"/>
</dbReference>
<dbReference type="PANTHER" id="PTHR42919">
    <property type="entry name" value="N-ALPHA-ACETYLTRANSFERASE"/>
    <property type="match status" value="1"/>
</dbReference>
<feature type="domain" description="N-acetyltransferase" evidence="3">
    <location>
        <begin position="1"/>
        <end position="142"/>
    </location>
</feature>
<dbReference type="RefSeq" id="WP_018373538.1">
    <property type="nucleotide sequence ID" value="NZ_LT906439.1"/>
</dbReference>
<dbReference type="eggNOG" id="COG0456">
    <property type="taxonomic scope" value="Bacteria"/>
</dbReference>
<keyword evidence="1 4" id="KW-0808">Transferase</keyword>
<gene>
    <name evidence="4" type="ORF">SAMEA4412692_00552</name>
</gene>
<evidence type="ECO:0000256" key="1">
    <source>
        <dbReference type="ARBA" id="ARBA00022679"/>
    </source>
</evidence>
<dbReference type="EMBL" id="LT906439">
    <property type="protein sequence ID" value="SNU87201.1"/>
    <property type="molecule type" value="Genomic_DNA"/>
</dbReference>
<dbReference type="Proteomes" id="UP000215185">
    <property type="component" value="Chromosome 1"/>
</dbReference>
<keyword evidence="5" id="KW-1185">Reference proteome</keyword>
<dbReference type="Pfam" id="PF00583">
    <property type="entry name" value="Acetyltransf_1"/>
    <property type="match status" value="1"/>
</dbReference>
<proteinExistence type="predicted"/>
<dbReference type="KEGG" id="smen:SAMEA4412692_0552"/>
<accession>A0A239SP16</accession>
<protein>
    <submittedName>
        <fullName evidence="4">GNAT family acetyltransferase</fullName>
    </submittedName>
</protein>
<keyword evidence="2" id="KW-0012">Acyltransferase</keyword>
<dbReference type="GO" id="GO:0016747">
    <property type="term" value="F:acyltransferase activity, transferring groups other than amino-acyl groups"/>
    <property type="evidence" value="ECO:0007669"/>
    <property type="project" value="InterPro"/>
</dbReference>
<sequence>MKIISYQKDYLDDCLSLYQVLGYPVDKLSLDDRLKAILSQEDYQLDLAIIEHRAVGMIAYAKMPFFERDGSYLRILALAVHGDYQRRGVGNALLEHLKQVARKENSLALAVNSGLTEERKGAHQFYLANGFKPSTQGFGRYL</sequence>
<dbReference type="OrthoDB" id="9797826at2"/>
<evidence type="ECO:0000313" key="5">
    <source>
        <dbReference type="Proteomes" id="UP000215185"/>
    </source>
</evidence>